<feature type="transmembrane region" description="Helical" evidence="1">
    <location>
        <begin position="177"/>
        <end position="198"/>
    </location>
</feature>
<protein>
    <submittedName>
        <fullName evidence="2">Aquaporin NIP5-1</fullName>
    </submittedName>
</protein>
<sequence length="420" mass="45401">MLFSAAAAPILNEKYQAAENGLMTSAICAGLAVMAVILSIGHISGAHLNPSVTVAFAALRHFPWLHVPLYITAQISGSISAAFSLKIVFRPFMSGGATVPSVGTGQALAIEFIVTFFLMFVIVAVATDTRAVGELAGIAIGGMVMLNILVAGRATGGSMNPARTIGPAIATENFKGLWIYIVAPTAGAVAGAAGYTAVKLRQDTAAESARRNEGSLSRWGESSQAVVPSRSSGNSAWKLDGGSWLCLAGECRKECSELEHLNVILCYKEANQIAEFLEVLLGQKTMKKEVKGIGIWQMGREFSLELCLWPSSSASEPTFQFSAIPMMAMPLNHQKQIMVFNNGTASVCDFTELQVRAILGIASQERNRSKRQWWSNPERLSLQMPNGNAGFSIKKSLQRFLQRRNTRRIRSMSPYHKPRT</sequence>
<dbReference type="GO" id="GO:0015267">
    <property type="term" value="F:channel activity"/>
    <property type="evidence" value="ECO:0007669"/>
    <property type="project" value="InterPro"/>
</dbReference>
<feature type="transmembrane region" description="Helical" evidence="1">
    <location>
        <begin position="64"/>
        <end position="88"/>
    </location>
</feature>
<dbReference type="AlphaFoldDB" id="A0AAV6NNV5"/>
<keyword evidence="1" id="KW-0812">Transmembrane</keyword>
<dbReference type="PANTHER" id="PTHR45724:SF53">
    <property type="entry name" value="AQUAPORIN NIP5-1-RELATED"/>
    <property type="match status" value="1"/>
</dbReference>
<name>A0AAV6NNV5_9ROSI</name>
<keyword evidence="1" id="KW-1133">Transmembrane helix</keyword>
<dbReference type="GO" id="GO:0016020">
    <property type="term" value="C:membrane"/>
    <property type="evidence" value="ECO:0007669"/>
    <property type="project" value="InterPro"/>
</dbReference>
<evidence type="ECO:0000313" key="3">
    <source>
        <dbReference type="Proteomes" id="UP000685013"/>
    </source>
</evidence>
<dbReference type="Proteomes" id="UP000685013">
    <property type="component" value="Chromosome 4"/>
</dbReference>
<evidence type="ECO:0000313" key="2">
    <source>
        <dbReference type="EMBL" id="KAG6600453.1"/>
    </source>
</evidence>
<dbReference type="PANTHER" id="PTHR45724">
    <property type="entry name" value="AQUAPORIN NIP2-1"/>
    <property type="match status" value="1"/>
</dbReference>
<dbReference type="PROSITE" id="PS00221">
    <property type="entry name" value="MIP"/>
    <property type="match status" value="1"/>
</dbReference>
<reference evidence="2 3" key="1">
    <citation type="journal article" date="2021" name="Hortic Res">
        <title>The domestication of Cucurbita argyrosperma as revealed by the genome of its wild relative.</title>
        <authorList>
            <person name="Barrera-Redondo J."/>
            <person name="Sanchez-de la Vega G."/>
            <person name="Aguirre-Liguori J.A."/>
            <person name="Castellanos-Morales G."/>
            <person name="Gutierrez-Guerrero Y.T."/>
            <person name="Aguirre-Dugua X."/>
            <person name="Aguirre-Planter E."/>
            <person name="Tenaillon M.I."/>
            <person name="Lira-Saade R."/>
            <person name="Eguiarte L.E."/>
        </authorList>
    </citation>
    <scope>NUCLEOTIDE SEQUENCE [LARGE SCALE GENOMIC DNA]</scope>
    <source>
        <strain evidence="2">JBR-2021</strain>
    </source>
</reference>
<feature type="transmembrane region" description="Helical" evidence="1">
    <location>
        <begin position="138"/>
        <end position="156"/>
    </location>
</feature>
<accession>A0AAV6NNV5</accession>
<gene>
    <name evidence="2" type="primary">NIP5-1</name>
    <name evidence="2" type="ORF">SDJN03_05686</name>
</gene>
<feature type="transmembrane region" description="Helical" evidence="1">
    <location>
        <begin position="108"/>
        <end position="126"/>
    </location>
</feature>
<feature type="transmembrane region" description="Helical" evidence="1">
    <location>
        <begin position="21"/>
        <end position="44"/>
    </location>
</feature>
<dbReference type="Pfam" id="PF00230">
    <property type="entry name" value="MIP"/>
    <property type="match status" value="1"/>
</dbReference>
<organism evidence="2 3">
    <name type="scientific">Cucurbita argyrosperma subsp. sororia</name>
    <dbReference type="NCBI Taxonomy" id="37648"/>
    <lineage>
        <taxon>Eukaryota</taxon>
        <taxon>Viridiplantae</taxon>
        <taxon>Streptophyta</taxon>
        <taxon>Embryophyta</taxon>
        <taxon>Tracheophyta</taxon>
        <taxon>Spermatophyta</taxon>
        <taxon>Magnoliopsida</taxon>
        <taxon>eudicotyledons</taxon>
        <taxon>Gunneridae</taxon>
        <taxon>Pentapetalae</taxon>
        <taxon>rosids</taxon>
        <taxon>fabids</taxon>
        <taxon>Cucurbitales</taxon>
        <taxon>Cucurbitaceae</taxon>
        <taxon>Cucurbiteae</taxon>
        <taxon>Cucurbita</taxon>
    </lineage>
</organism>
<evidence type="ECO:0000256" key="1">
    <source>
        <dbReference type="SAM" id="Phobius"/>
    </source>
</evidence>
<dbReference type="InterPro" id="IPR034294">
    <property type="entry name" value="Aquaporin_transptr"/>
</dbReference>
<proteinExistence type="predicted"/>
<comment type="caution">
    <text evidence="2">The sequence shown here is derived from an EMBL/GenBank/DDBJ whole genome shotgun (WGS) entry which is preliminary data.</text>
</comment>
<dbReference type="EMBL" id="JAGKQH010000004">
    <property type="protein sequence ID" value="KAG6600453.1"/>
    <property type="molecule type" value="Genomic_DNA"/>
</dbReference>
<dbReference type="InterPro" id="IPR000425">
    <property type="entry name" value="MIP"/>
</dbReference>
<keyword evidence="3" id="KW-1185">Reference proteome</keyword>
<keyword evidence="1" id="KW-0472">Membrane</keyword>
<feature type="non-terminal residue" evidence="2">
    <location>
        <position position="1"/>
    </location>
</feature>
<dbReference type="InterPro" id="IPR022357">
    <property type="entry name" value="MIP_CS"/>
</dbReference>